<name>A0A8H7KBS5_BIOOC</name>
<organism evidence="1 2">
    <name type="scientific">Bionectria ochroleuca</name>
    <name type="common">Gliocladium roseum</name>
    <dbReference type="NCBI Taxonomy" id="29856"/>
    <lineage>
        <taxon>Eukaryota</taxon>
        <taxon>Fungi</taxon>
        <taxon>Dikarya</taxon>
        <taxon>Ascomycota</taxon>
        <taxon>Pezizomycotina</taxon>
        <taxon>Sordariomycetes</taxon>
        <taxon>Hypocreomycetidae</taxon>
        <taxon>Hypocreales</taxon>
        <taxon>Bionectriaceae</taxon>
        <taxon>Clonostachys</taxon>
    </lineage>
</organism>
<dbReference type="Proteomes" id="UP000616885">
    <property type="component" value="Unassembled WGS sequence"/>
</dbReference>
<sequence>MVEQSSQASCLPTYCLHSSSPTNPSSLISCFNPLSTVPRLKLAAHGGVFLHYSFSKRGFLRHTSELYQPVKTNDIAIKARGPVYLSTGLTWFLNCLFQYLQNSEWDHLVVFSFSLLLLLLGRHG</sequence>
<evidence type="ECO:0000313" key="2">
    <source>
        <dbReference type="Proteomes" id="UP000616885"/>
    </source>
</evidence>
<comment type="caution">
    <text evidence="1">The sequence shown here is derived from an EMBL/GenBank/DDBJ whole genome shotgun (WGS) entry which is preliminary data.</text>
</comment>
<evidence type="ECO:0000313" key="1">
    <source>
        <dbReference type="EMBL" id="KAF9747459.1"/>
    </source>
</evidence>
<dbReference type="AlphaFoldDB" id="A0A8H7KBS5"/>
<protein>
    <submittedName>
        <fullName evidence="1">Uncharacterized protein</fullName>
    </submittedName>
</protein>
<accession>A0A8H7KBS5</accession>
<reference evidence="1" key="1">
    <citation type="submission" date="2020-10" db="EMBL/GenBank/DDBJ databases">
        <title>High-Quality Genome Resource of Clonostachys rosea strain S41 by Oxford Nanopore Long-Read Sequencing.</title>
        <authorList>
            <person name="Wang H."/>
        </authorList>
    </citation>
    <scope>NUCLEOTIDE SEQUENCE</scope>
    <source>
        <strain evidence="1">S41</strain>
    </source>
</reference>
<gene>
    <name evidence="1" type="ORF">IM811_002793</name>
</gene>
<proteinExistence type="predicted"/>
<dbReference type="EMBL" id="JADCTT010000010">
    <property type="protein sequence ID" value="KAF9747459.1"/>
    <property type="molecule type" value="Genomic_DNA"/>
</dbReference>